<protein>
    <submittedName>
        <fullName evidence="1">Alkaline phosphatase family protein</fullName>
    </submittedName>
</protein>
<dbReference type="Pfam" id="PF01663">
    <property type="entry name" value="Phosphodiest"/>
    <property type="match status" value="1"/>
</dbReference>
<dbReference type="GO" id="GO:0016787">
    <property type="term" value="F:hydrolase activity"/>
    <property type="evidence" value="ECO:0007669"/>
    <property type="project" value="UniProtKB-ARBA"/>
</dbReference>
<sequence>MTQTTPEAGRRPKALILCVDALSADDYELLTRLPNFGRLIAEGTVMRETLPVFPSLTYPNHTSIITGCNPGRHGIHNNEDVKAGEVDRAWFNQYSLIQVETLLDIAAKAGLTTGAISWPITGGAPLDAVLPMIVPYHYTGWEPEPYVRGHATDAHLDEYFWRYGYHLMGENRSLDAFTMAVTPDLIRDFGQPDVLLVKLCDLDSARHRHGRNSPQAEEELRRHDQQLGVLLGALSRWGDLDQTVIAIAGDHGIQDVSGVLYLNALLRDAGFLELDGDGAIVDWKAYAHSAGQSAWIQLRDPDDSETRDAVETWLRELVEAGSYGLAHLFTKEQAAQEHGLVGPFDYVVCGEDGLAFETSWRAESAYVDAADEGYSGLRGNHGGLPVTVPTLSLLHGPGVRKGAQIAQASLIDLAPTLARLLGLEFEEAPDGRVLDEAIVVELVDAD</sequence>
<dbReference type="Gene3D" id="3.40.720.10">
    <property type="entry name" value="Alkaline Phosphatase, subunit A"/>
    <property type="match status" value="1"/>
</dbReference>
<dbReference type="Proteomes" id="UP000744769">
    <property type="component" value="Unassembled WGS sequence"/>
</dbReference>
<dbReference type="InterPro" id="IPR017850">
    <property type="entry name" value="Alkaline_phosphatase_core_sf"/>
</dbReference>
<proteinExistence type="predicted"/>
<name>A0A967B135_9MICO</name>
<dbReference type="CDD" id="cd16018">
    <property type="entry name" value="Enpp"/>
    <property type="match status" value="1"/>
</dbReference>
<evidence type="ECO:0000313" key="1">
    <source>
        <dbReference type="EMBL" id="NHN56856.1"/>
    </source>
</evidence>
<dbReference type="AlphaFoldDB" id="A0A967B135"/>
<evidence type="ECO:0000313" key="2">
    <source>
        <dbReference type="Proteomes" id="UP000744769"/>
    </source>
</evidence>
<dbReference type="SUPFAM" id="SSF53649">
    <property type="entry name" value="Alkaline phosphatase-like"/>
    <property type="match status" value="1"/>
</dbReference>
<keyword evidence="2" id="KW-1185">Reference proteome</keyword>
<dbReference type="InterPro" id="IPR002591">
    <property type="entry name" value="Phosphodiest/P_Trfase"/>
</dbReference>
<accession>A0A967B135</accession>
<dbReference type="EMBL" id="JAAOIV010000010">
    <property type="protein sequence ID" value="NHN56856.1"/>
    <property type="molecule type" value="Genomic_DNA"/>
</dbReference>
<dbReference type="PANTHER" id="PTHR10151:SF120">
    <property type="entry name" value="BIS(5'-ADENOSYL)-TRIPHOSPHATASE"/>
    <property type="match status" value="1"/>
</dbReference>
<organism evidence="1 2">
    <name type="scientific">Metallococcus carri</name>
    <dbReference type="NCBI Taxonomy" id="1656884"/>
    <lineage>
        <taxon>Bacteria</taxon>
        <taxon>Bacillati</taxon>
        <taxon>Actinomycetota</taxon>
        <taxon>Actinomycetes</taxon>
        <taxon>Micrococcales</taxon>
        <taxon>Dermacoccaceae</taxon>
        <taxon>Metallococcus</taxon>
    </lineage>
</organism>
<dbReference type="RefSeq" id="WP_166197508.1">
    <property type="nucleotide sequence ID" value="NZ_JAAOIV010000010.1"/>
</dbReference>
<reference evidence="1" key="1">
    <citation type="submission" date="2020-03" db="EMBL/GenBank/DDBJ databases">
        <title>Draft sequencing of Calidifontibacter sp. DB0510.</title>
        <authorList>
            <person name="Kim D.-U."/>
        </authorList>
    </citation>
    <scope>NUCLEOTIDE SEQUENCE</scope>
    <source>
        <strain evidence="1">DB0510</strain>
    </source>
</reference>
<comment type="caution">
    <text evidence="1">The sequence shown here is derived from an EMBL/GenBank/DDBJ whole genome shotgun (WGS) entry which is preliminary data.</text>
</comment>
<gene>
    <name evidence="1" type="ORF">G9U51_13850</name>
</gene>
<dbReference type="PANTHER" id="PTHR10151">
    <property type="entry name" value="ECTONUCLEOTIDE PYROPHOSPHATASE/PHOSPHODIESTERASE"/>
    <property type="match status" value="1"/>
</dbReference>